<dbReference type="Proteomes" id="UP000228740">
    <property type="component" value="Unassembled WGS sequence"/>
</dbReference>
<evidence type="ECO:0000256" key="2">
    <source>
        <dbReference type="ARBA" id="ARBA00022729"/>
    </source>
</evidence>
<dbReference type="PANTHER" id="PTHR34216">
    <property type="match status" value="1"/>
</dbReference>
<evidence type="ECO:0000259" key="3">
    <source>
        <dbReference type="PROSITE" id="PS51677"/>
    </source>
</evidence>
<reference evidence="4 5" key="1">
    <citation type="submission" date="2017-11" db="EMBL/GenBank/DDBJ databases">
        <title>Genomic Encyclopedia of Archaeal and Bacterial Type Strains, Phase II (KMG-II): From Individual Species to Whole Genera.</title>
        <authorList>
            <person name="Goeker M."/>
        </authorList>
    </citation>
    <scope>NUCLEOTIDE SEQUENCE [LARGE SCALE GENOMIC DNA]</scope>
    <source>
        <strain evidence="4 5">DSM 27617</strain>
    </source>
</reference>
<dbReference type="GO" id="GO:0005576">
    <property type="term" value="C:extracellular region"/>
    <property type="evidence" value="ECO:0007669"/>
    <property type="project" value="UniProtKB-SubCell"/>
</dbReference>
<dbReference type="RefSeq" id="WP_100376875.1">
    <property type="nucleotide sequence ID" value="NZ_PGFD01000001.1"/>
</dbReference>
<evidence type="ECO:0000313" key="5">
    <source>
        <dbReference type="Proteomes" id="UP000228740"/>
    </source>
</evidence>
<dbReference type="PROSITE" id="PS51677">
    <property type="entry name" value="NODB"/>
    <property type="match status" value="1"/>
</dbReference>
<organism evidence="4 5">
    <name type="scientific">Chryseobacterium geocarposphaerae</name>
    <dbReference type="NCBI Taxonomy" id="1416776"/>
    <lineage>
        <taxon>Bacteria</taxon>
        <taxon>Pseudomonadati</taxon>
        <taxon>Bacteroidota</taxon>
        <taxon>Flavobacteriia</taxon>
        <taxon>Flavobacteriales</taxon>
        <taxon>Weeksellaceae</taxon>
        <taxon>Chryseobacterium group</taxon>
        <taxon>Chryseobacterium</taxon>
    </lineage>
</organism>
<evidence type="ECO:0000256" key="1">
    <source>
        <dbReference type="ARBA" id="ARBA00004613"/>
    </source>
</evidence>
<gene>
    <name evidence="4" type="ORF">CLV73_2280</name>
</gene>
<dbReference type="InterPro" id="IPR011330">
    <property type="entry name" value="Glyco_hydro/deAcase_b/a-brl"/>
</dbReference>
<comment type="subcellular location">
    <subcellularLocation>
        <location evidence="1">Secreted</location>
    </subcellularLocation>
</comment>
<dbReference type="EMBL" id="PGFD01000001">
    <property type="protein sequence ID" value="PJJ68243.1"/>
    <property type="molecule type" value="Genomic_DNA"/>
</dbReference>
<dbReference type="GO" id="GO:0005975">
    <property type="term" value="P:carbohydrate metabolic process"/>
    <property type="evidence" value="ECO:0007669"/>
    <property type="project" value="InterPro"/>
</dbReference>
<feature type="domain" description="NodB homology" evidence="3">
    <location>
        <begin position="71"/>
        <end position="247"/>
    </location>
</feature>
<dbReference type="SUPFAM" id="SSF88713">
    <property type="entry name" value="Glycoside hydrolase/deacetylase"/>
    <property type="match status" value="1"/>
</dbReference>
<dbReference type="AlphaFoldDB" id="A0A2M9CBL4"/>
<dbReference type="InterPro" id="IPR002509">
    <property type="entry name" value="NODB_dom"/>
</dbReference>
<proteinExistence type="predicted"/>
<dbReference type="Pfam" id="PF01522">
    <property type="entry name" value="Polysacc_deac_1"/>
    <property type="match status" value="1"/>
</dbReference>
<dbReference type="OrthoDB" id="9778320at2"/>
<dbReference type="Gene3D" id="3.20.20.370">
    <property type="entry name" value="Glycoside hydrolase/deacetylase"/>
    <property type="match status" value="1"/>
</dbReference>
<evidence type="ECO:0000313" key="4">
    <source>
        <dbReference type="EMBL" id="PJJ68243.1"/>
    </source>
</evidence>
<comment type="caution">
    <text evidence="4">The sequence shown here is derived from an EMBL/GenBank/DDBJ whole genome shotgun (WGS) entry which is preliminary data.</text>
</comment>
<name>A0A2M9CBL4_9FLAO</name>
<accession>A0A2M9CBL4</accession>
<keyword evidence="5" id="KW-1185">Reference proteome</keyword>
<dbReference type="InterPro" id="IPR051398">
    <property type="entry name" value="Polysacch_Deacetylase"/>
</dbReference>
<sequence length="247" mass="29298">MLINAVKGLFGLSKRKTVRILMYHQVLPKELAPKDNLIVTTENLEEQLIYIKNNFNTLFFRDLYNESNTPNKIILTFDDGYYNNLEYLLPLLVKYQLKATIFIPTEYIQNAIHSDERNFMNFDEIRNLNPELIEIALHSHTHRNYSEMPVEEAREDLKKNIELLKENSIQFSNVLAYPYGKFPKEKNKKRTFFKMLEESGITAALRIGNEIESYPWKNKFEIKRIDIKYGDSITTFKWKLKLGKLKF</sequence>
<dbReference type="CDD" id="cd10918">
    <property type="entry name" value="CE4_NodB_like_5s_6s"/>
    <property type="match status" value="1"/>
</dbReference>
<keyword evidence="2" id="KW-0732">Signal</keyword>
<dbReference type="PANTHER" id="PTHR34216:SF3">
    <property type="entry name" value="POLY-BETA-1,6-N-ACETYL-D-GLUCOSAMINE N-DEACETYLASE"/>
    <property type="match status" value="1"/>
</dbReference>
<protein>
    <submittedName>
        <fullName evidence="4">Peptidoglycan/xylan/chitin deacetylase (PgdA/CDA1 family)</fullName>
    </submittedName>
</protein>
<dbReference type="GO" id="GO:0016810">
    <property type="term" value="F:hydrolase activity, acting on carbon-nitrogen (but not peptide) bonds"/>
    <property type="evidence" value="ECO:0007669"/>
    <property type="project" value="InterPro"/>
</dbReference>